<evidence type="ECO:0000313" key="7">
    <source>
        <dbReference type="EMBL" id="GAF69550.1"/>
    </source>
</evidence>
<evidence type="ECO:0000256" key="2">
    <source>
        <dbReference type="ARBA" id="ARBA00022692"/>
    </source>
</evidence>
<dbReference type="Gene3D" id="3.30.1490.480">
    <property type="entry name" value="Endolytic murein transglycosylase"/>
    <property type="match status" value="1"/>
</dbReference>
<keyword evidence="3" id="KW-1133">Transmembrane helix</keyword>
<keyword evidence="1" id="KW-1003">Cell membrane</keyword>
<evidence type="ECO:0000256" key="6">
    <source>
        <dbReference type="ARBA" id="ARBA00023316"/>
    </source>
</evidence>
<evidence type="ECO:0008006" key="8">
    <source>
        <dbReference type="Google" id="ProtNLM"/>
    </source>
</evidence>
<reference evidence="7" key="1">
    <citation type="journal article" date="2014" name="Front. Microbiol.">
        <title>High frequency of phylogenetically diverse reductive dehalogenase-homologous genes in deep subseafloor sedimentary metagenomes.</title>
        <authorList>
            <person name="Kawai M."/>
            <person name="Futagami T."/>
            <person name="Toyoda A."/>
            <person name="Takaki Y."/>
            <person name="Nishi S."/>
            <person name="Hori S."/>
            <person name="Arai W."/>
            <person name="Tsubouchi T."/>
            <person name="Morono Y."/>
            <person name="Uchiyama I."/>
            <person name="Ito T."/>
            <person name="Fujiyama A."/>
            <person name="Inagaki F."/>
            <person name="Takami H."/>
        </authorList>
    </citation>
    <scope>NUCLEOTIDE SEQUENCE</scope>
    <source>
        <strain evidence="7">Expedition CK06-06</strain>
    </source>
</reference>
<keyword evidence="4" id="KW-0472">Membrane</keyword>
<evidence type="ECO:0000256" key="5">
    <source>
        <dbReference type="ARBA" id="ARBA00023239"/>
    </source>
</evidence>
<dbReference type="PANTHER" id="PTHR30518">
    <property type="entry name" value="ENDOLYTIC MUREIN TRANSGLYCOSYLASE"/>
    <property type="match status" value="1"/>
</dbReference>
<name>X0T0I6_9ZZZZ</name>
<dbReference type="EMBL" id="BARS01007805">
    <property type="protein sequence ID" value="GAF69550.1"/>
    <property type="molecule type" value="Genomic_DNA"/>
</dbReference>
<evidence type="ECO:0000256" key="4">
    <source>
        <dbReference type="ARBA" id="ARBA00023136"/>
    </source>
</evidence>
<accession>X0T0I6</accession>
<feature type="non-terminal residue" evidence="7">
    <location>
        <position position="160"/>
    </location>
</feature>
<evidence type="ECO:0000256" key="3">
    <source>
        <dbReference type="ARBA" id="ARBA00022989"/>
    </source>
</evidence>
<protein>
    <recommendedName>
        <fullName evidence="8">Aminodeoxychorismate lyase</fullName>
    </recommendedName>
</protein>
<organism evidence="7">
    <name type="scientific">marine sediment metagenome</name>
    <dbReference type="NCBI Taxonomy" id="412755"/>
    <lineage>
        <taxon>unclassified sequences</taxon>
        <taxon>metagenomes</taxon>
        <taxon>ecological metagenomes</taxon>
    </lineage>
</organism>
<evidence type="ECO:0000256" key="1">
    <source>
        <dbReference type="ARBA" id="ARBA00022475"/>
    </source>
</evidence>
<dbReference type="InterPro" id="IPR003770">
    <property type="entry name" value="MLTG-like"/>
</dbReference>
<dbReference type="Pfam" id="PF02618">
    <property type="entry name" value="YceG"/>
    <property type="match status" value="1"/>
</dbReference>
<comment type="caution">
    <text evidence="7">The sequence shown here is derived from an EMBL/GenBank/DDBJ whole genome shotgun (WGS) entry which is preliminary data.</text>
</comment>
<proteinExistence type="predicted"/>
<dbReference type="PANTHER" id="PTHR30518:SF2">
    <property type="entry name" value="ENDOLYTIC MUREIN TRANSGLYCOSYLASE"/>
    <property type="match status" value="1"/>
</dbReference>
<gene>
    <name evidence="7" type="ORF">S01H1_14965</name>
</gene>
<dbReference type="AlphaFoldDB" id="X0T0I6"/>
<dbReference type="GO" id="GO:0016829">
    <property type="term" value="F:lyase activity"/>
    <property type="evidence" value="ECO:0007669"/>
    <property type="project" value="UniProtKB-KW"/>
</dbReference>
<keyword evidence="6" id="KW-0961">Cell wall biogenesis/degradation</keyword>
<sequence length="160" mass="17715">MRFLPLIGILLAVVMVGIGIWQITETPGSVLKEEPPTVLPTSTPGATILIVIQEGESAQEMGEKLEDEGIIASGLLFRVLVALQGYEDKLVAGDYEFEKGMPTLEVLKRIRSGQTAPLVVTIREGLRAEEIAELMEDKRVISAEDFLEAIESWYEFSFLY</sequence>
<keyword evidence="2" id="KW-0812">Transmembrane</keyword>
<keyword evidence="5" id="KW-0456">Lyase</keyword>
<dbReference type="GO" id="GO:0071555">
    <property type="term" value="P:cell wall organization"/>
    <property type="evidence" value="ECO:0007669"/>
    <property type="project" value="UniProtKB-KW"/>
</dbReference>